<name>A0A1M4ZKM5_9FLAO</name>
<proteinExistence type="predicted"/>
<accession>A0A1M4ZKM5</accession>
<dbReference type="AlphaFoldDB" id="A0A1M4ZKM5"/>
<evidence type="ECO:0000313" key="1">
    <source>
        <dbReference type="EMBL" id="SHF18541.1"/>
    </source>
</evidence>
<dbReference type="OrthoDB" id="1265104at2"/>
<dbReference type="Proteomes" id="UP000184518">
    <property type="component" value="Unassembled WGS sequence"/>
</dbReference>
<sequence>MTFNEALKQKKTILKNSSTFTKSLYDYIIIPAIEEEGQRYIDDFRKSPETFLDDSCKTYSSDSKFKVFLFNKNQN</sequence>
<reference evidence="2" key="1">
    <citation type="submission" date="2016-11" db="EMBL/GenBank/DDBJ databases">
        <authorList>
            <person name="Varghese N."/>
            <person name="Submissions S."/>
        </authorList>
    </citation>
    <scope>NUCLEOTIDE SEQUENCE [LARGE SCALE GENOMIC DNA]</scope>
    <source>
        <strain evidence="2">DSM 27619</strain>
    </source>
</reference>
<dbReference type="EMBL" id="FQUT01000003">
    <property type="protein sequence ID" value="SHF18541.1"/>
    <property type="molecule type" value="Genomic_DNA"/>
</dbReference>
<dbReference type="RefSeq" id="WP_072954899.1">
    <property type="nucleotide sequence ID" value="NZ_FQUT01000003.1"/>
</dbReference>
<evidence type="ECO:0000313" key="2">
    <source>
        <dbReference type="Proteomes" id="UP000184518"/>
    </source>
</evidence>
<protein>
    <submittedName>
        <fullName evidence="1">Uncharacterized protein</fullName>
    </submittedName>
</protein>
<keyword evidence="2" id="KW-1185">Reference proteome</keyword>
<organism evidence="1 2">
    <name type="scientific">Chryseobacterium arachidis</name>
    <dbReference type="NCBI Taxonomy" id="1416778"/>
    <lineage>
        <taxon>Bacteria</taxon>
        <taxon>Pseudomonadati</taxon>
        <taxon>Bacteroidota</taxon>
        <taxon>Flavobacteriia</taxon>
        <taxon>Flavobacteriales</taxon>
        <taxon>Weeksellaceae</taxon>
        <taxon>Chryseobacterium group</taxon>
        <taxon>Chryseobacterium</taxon>
    </lineage>
</organism>
<gene>
    <name evidence="1" type="ORF">SAMN05443633_103191</name>
</gene>